<accession>A0A6D1A8S2</accession>
<name>A0A6D1A8S2_ECOLX</name>
<feature type="non-terminal residue" evidence="1">
    <location>
        <position position="79"/>
    </location>
</feature>
<protein>
    <submittedName>
        <fullName evidence="1">Uncharacterized protein</fullName>
    </submittedName>
</protein>
<organism evidence="1">
    <name type="scientific">Escherichia coli</name>
    <dbReference type="NCBI Taxonomy" id="562"/>
    <lineage>
        <taxon>Bacteria</taxon>
        <taxon>Pseudomonadati</taxon>
        <taxon>Pseudomonadota</taxon>
        <taxon>Gammaproteobacteria</taxon>
        <taxon>Enterobacterales</taxon>
        <taxon>Enterobacteriaceae</taxon>
        <taxon>Escherichia</taxon>
    </lineage>
</organism>
<gene>
    <name evidence="1" type="ORF">G3563_29995</name>
</gene>
<dbReference type="AlphaFoldDB" id="A0A6D1A8S2"/>
<dbReference type="EMBL" id="JAAHTE010000918">
    <property type="protein sequence ID" value="NEU03158.1"/>
    <property type="molecule type" value="Genomic_DNA"/>
</dbReference>
<reference evidence="1" key="1">
    <citation type="submission" date="2020-02" db="EMBL/GenBank/DDBJ databases">
        <title>Investigating the Use of Bacteriophages as New Decolonization Strategy for Intestinal Carriage of CTX-M-15-producing ST131 Escherichia coli: an In Vitro Continuous Culture System Model.</title>
        <authorList>
            <person name="Bernasconi O.J."/>
            <person name="Campos-Madueno E.I."/>
            <person name="Dona V."/>
            <person name="Perreten V."/>
            <person name="Carattoli A."/>
            <person name="Endimiani A."/>
        </authorList>
    </citation>
    <scope>NUCLEOTIDE SEQUENCE</scope>
    <source>
        <strain evidence="1">4901.28</strain>
    </source>
</reference>
<feature type="non-terminal residue" evidence="1">
    <location>
        <position position="1"/>
    </location>
</feature>
<proteinExistence type="predicted"/>
<comment type="caution">
    <text evidence="1">The sequence shown here is derived from an EMBL/GenBank/DDBJ whole genome shotgun (WGS) entry which is preliminary data.</text>
</comment>
<evidence type="ECO:0000313" key="1">
    <source>
        <dbReference type="EMBL" id="NEU03158.1"/>
    </source>
</evidence>
<sequence length="79" mass="8380">SLASKAGQFALNFIPAGKLAKPVARVGVKIAEQQLKAISDGNLAGAISVFKPQNLLRTTITANLFKIKTEEFNLKGIAK</sequence>